<feature type="region of interest" description="Disordered" evidence="1">
    <location>
        <begin position="305"/>
        <end position="348"/>
    </location>
</feature>
<evidence type="ECO:0008006" key="4">
    <source>
        <dbReference type="Google" id="ProtNLM"/>
    </source>
</evidence>
<accession>A0A8H3FHY2</accession>
<proteinExistence type="predicted"/>
<dbReference type="EMBL" id="CAJPDS010000032">
    <property type="protein sequence ID" value="CAF9923102.1"/>
    <property type="molecule type" value="Genomic_DNA"/>
</dbReference>
<organism evidence="2 3">
    <name type="scientific">Heterodermia speciosa</name>
    <dbReference type="NCBI Taxonomy" id="116794"/>
    <lineage>
        <taxon>Eukaryota</taxon>
        <taxon>Fungi</taxon>
        <taxon>Dikarya</taxon>
        <taxon>Ascomycota</taxon>
        <taxon>Pezizomycotina</taxon>
        <taxon>Lecanoromycetes</taxon>
        <taxon>OSLEUM clade</taxon>
        <taxon>Lecanoromycetidae</taxon>
        <taxon>Caliciales</taxon>
        <taxon>Physciaceae</taxon>
        <taxon>Heterodermia</taxon>
    </lineage>
</organism>
<sequence length="348" mass="39629">MALTSDIQIDTAGDLKLLVQHCEDWVTFQVSSKAMSLASPVWRTMLDPNGPFRESQSDNNEITFPDDDAKALLNLLLVAHLRFQDVPKELTFEQLLNVCILCDKYDCITLVRPWIWRWQERQIHLPWEILSEEWLFIAWTTGDEAKFRRTAQSLILHANTDESGAFNDARLSELVMPPGFIEGVPEARRQTIAKLIELIHSLVVRKGTDGEPLHCIARDLVVAKDREACDDLSTNSLVSQLRGTSFQMPLWPSRPDEIASRYPGPINELIDNLRKMKYTTHPDGRHSRCGFETDLRMGVGKIEEEMPSGMNDSHRRHMAAQRSKLDQSLSFLGQLGSPRQPSSPEEKN</sequence>
<dbReference type="AlphaFoldDB" id="A0A8H3FHY2"/>
<evidence type="ECO:0000256" key="1">
    <source>
        <dbReference type="SAM" id="MobiDB-lite"/>
    </source>
</evidence>
<feature type="compositionally biased region" description="Polar residues" evidence="1">
    <location>
        <begin position="326"/>
        <end position="348"/>
    </location>
</feature>
<name>A0A8H3FHY2_9LECA</name>
<comment type="caution">
    <text evidence="2">The sequence shown here is derived from an EMBL/GenBank/DDBJ whole genome shotgun (WGS) entry which is preliminary data.</text>
</comment>
<dbReference type="Proteomes" id="UP000664521">
    <property type="component" value="Unassembled WGS sequence"/>
</dbReference>
<keyword evidence="3" id="KW-1185">Reference proteome</keyword>
<dbReference type="Gene3D" id="3.30.710.10">
    <property type="entry name" value="Potassium Channel Kv1.1, Chain A"/>
    <property type="match status" value="1"/>
</dbReference>
<protein>
    <recommendedName>
        <fullName evidence="4">BTB domain-containing protein</fullName>
    </recommendedName>
</protein>
<evidence type="ECO:0000313" key="2">
    <source>
        <dbReference type="EMBL" id="CAF9923102.1"/>
    </source>
</evidence>
<evidence type="ECO:0000313" key="3">
    <source>
        <dbReference type="Proteomes" id="UP000664521"/>
    </source>
</evidence>
<gene>
    <name evidence="2" type="ORF">HETSPECPRED_005241</name>
</gene>
<dbReference type="OrthoDB" id="5275938at2759"/>
<reference evidence="2" key="1">
    <citation type="submission" date="2021-03" db="EMBL/GenBank/DDBJ databases">
        <authorList>
            <person name="Tagirdzhanova G."/>
        </authorList>
    </citation>
    <scope>NUCLEOTIDE SEQUENCE</scope>
</reference>
<dbReference type="InterPro" id="IPR011333">
    <property type="entry name" value="SKP1/BTB/POZ_sf"/>
</dbReference>